<reference evidence="7" key="2">
    <citation type="submission" date="2020-09" db="EMBL/GenBank/DDBJ databases">
        <authorList>
            <person name="Sun Q."/>
            <person name="Ohkuma M."/>
        </authorList>
    </citation>
    <scope>NUCLEOTIDE SEQUENCE</scope>
    <source>
        <strain evidence="7">JCM 3090</strain>
    </source>
</reference>
<evidence type="ECO:0000313" key="8">
    <source>
        <dbReference type="Proteomes" id="UP000649739"/>
    </source>
</evidence>
<keyword evidence="8" id="KW-1185">Reference proteome</keyword>
<dbReference type="InterPro" id="IPR012727">
    <property type="entry name" value="Gly_oxidase_ThiO"/>
</dbReference>
<name>A0A8J3B9J2_9ACTN</name>
<comment type="catalytic activity">
    <reaction evidence="4">
        <text>glycine + O2 + H2O = glyoxylate + H2O2 + NH4(+)</text>
        <dbReference type="Rhea" id="RHEA:11532"/>
        <dbReference type="ChEBI" id="CHEBI:15377"/>
        <dbReference type="ChEBI" id="CHEBI:15379"/>
        <dbReference type="ChEBI" id="CHEBI:16240"/>
        <dbReference type="ChEBI" id="CHEBI:28938"/>
        <dbReference type="ChEBI" id="CHEBI:36655"/>
        <dbReference type="ChEBI" id="CHEBI:57305"/>
        <dbReference type="EC" id="1.4.3.19"/>
    </reaction>
</comment>
<protein>
    <recommendedName>
        <fullName evidence="5">glycine oxidase</fullName>
        <ecNumber evidence="5">1.4.3.19</ecNumber>
    </recommendedName>
</protein>
<dbReference type="GO" id="GO:0005737">
    <property type="term" value="C:cytoplasm"/>
    <property type="evidence" value="ECO:0007669"/>
    <property type="project" value="TreeGrafter"/>
</dbReference>
<gene>
    <name evidence="7" type="ORF">GCM10010123_31110</name>
</gene>
<organism evidence="7 8">
    <name type="scientific">Pilimelia anulata</name>
    <dbReference type="NCBI Taxonomy" id="53371"/>
    <lineage>
        <taxon>Bacteria</taxon>
        <taxon>Bacillati</taxon>
        <taxon>Actinomycetota</taxon>
        <taxon>Actinomycetes</taxon>
        <taxon>Micromonosporales</taxon>
        <taxon>Micromonosporaceae</taxon>
        <taxon>Pilimelia</taxon>
    </lineage>
</organism>
<keyword evidence="2" id="KW-0784">Thiamine biosynthesis</keyword>
<evidence type="ECO:0000256" key="1">
    <source>
        <dbReference type="ARBA" id="ARBA00004948"/>
    </source>
</evidence>
<dbReference type="Pfam" id="PF01266">
    <property type="entry name" value="DAO"/>
    <property type="match status" value="1"/>
</dbReference>
<evidence type="ECO:0000256" key="3">
    <source>
        <dbReference type="ARBA" id="ARBA00023002"/>
    </source>
</evidence>
<dbReference type="UniPathway" id="UPA00060"/>
<dbReference type="PANTHER" id="PTHR13847">
    <property type="entry name" value="SARCOSINE DEHYDROGENASE-RELATED"/>
    <property type="match status" value="1"/>
</dbReference>
<reference evidence="7" key="1">
    <citation type="journal article" date="2014" name="Int. J. Syst. Evol. Microbiol.">
        <title>Complete genome sequence of Corynebacterium casei LMG S-19264T (=DSM 44701T), isolated from a smear-ripened cheese.</title>
        <authorList>
            <consortium name="US DOE Joint Genome Institute (JGI-PGF)"/>
            <person name="Walter F."/>
            <person name="Albersmeier A."/>
            <person name="Kalinowski J."/>
            <person name="Ruckert C."/>
        </authorList>
    </citation>
    <scope>NUCLEOTIDE SEQUENCE</scope>
    <source>
        <strain evidence="7">JCM 3090</strain>
    </source>
</reference>
<dbReference type="InterPro" id="IPR036188">
    <property type="entry name" value="FAD/NAD-bd_sf"/>
</dbReference>
<keyword evidence="3" id="KW-0560">Oxidoreductase</keyword>
<evidence type="ECO:0000259" key="6">
    <source>
        <dbReference type="Pfam" id="PF01266"/>
    </source>
</evidence>
<dbReference type="EC" id="1.4.3.19" evidence="5"/>
<evidence type="ECO:0000256" key="4">
    <source>
        <dbReference type="ARBA" id="ARBA00049872"/>
    </source>
</evidence>
<comment type="caution">
    <text evidence="7">The sequence shown here is derived from an EMBL/GenBank/DDBJ whole genome shotgun (WGS) entry which is preliminary data.</text>
</comment>
<comment type="pathway">
    <text evidence="1">Cofactor biosynthesis; thiamine diphosphate biosynthesis.</text>
</comment>
<evidence type="ECO:0000313" key="7">
    <source>
        <dbReference type="EMBL" id="GGJ98962.1"/>
    </source>
</evidence>
<evidence type="ECO:0000256" key="2">
    <source>
        <dbReference type="ARBA" id="ARBA00022977"/>
    </source>
</evidence>
<dbReference type="Gene3D" id="3.30.9.10">
    <property type="entry name" value="D-Amino Acid Oxidase, subunit A, domain 2"/>
    <property type="match status" value="1"/>
</dbReference>
<evidence type="ECO:0000256" key="5">
    <source>
        <dbReference type="ARBA" id="ARBA00050018"/>
    </source>
</evidence>
<dbReference type="GO" id="GO:0009228">
    <property type="term" value="P:thiamine biosynthetic process"/>
    <property type="evidence" value="ECO:0007669"/>
    <property type="project" value="UniProtKB-KW"/>
</dbReference>
<dbReference type="GO" id="GO:0050660">
    <property type="term" value="F:flavin adenine dinucleotide binding"/>
    <property type="evidence" value="ECO:0007669"/>
    <property type="project" value="InterPro"/>
</dbReference>
<dbReference type="GO" id="GO:0043799">
    <property type="term" value="F:glycine oxidase activity"/>
    <property type="evidence" value="ECO:0007669"/>
    <property type="project" value="UniProtKB-EC"/>
</dbReference>
<dbReference type="AlphaFoldDB" id="A0A8J3B9J2"/>
<dbReference type="EMBL" id="BMQB01000006">
    <property type="protein sequence ID" value="GGJ98962.1"/>
    <property type="molecule type" value="Genomic_DNA"/>
</dbReference>
<proteinExistence type="predicted"/>
<dbReference type="Gene3D" id="3.50.50.60">
    <property type="entry name" value="FAD/NAD(P)-binding domain"/>
    <property type="match status" value="1"/>
</dbReference>
<dbReference type="NCBIfam" id="TIGR02352">
    <property type="entry name" value="thiamin_ThiO"/>
    <property type="match status" value="1"/>
</dbReference>
<dbReference type="SUPFAM" id="SSF51905">
    <property type="entry name" value="FAD/NAD(P)-binding domain"/>
    <property type="match status" value="1"/>
</dbReference>
<dbReference type="Proteomes" id="UP000649739">
    <property type="component" value="Unassembled WGS sequence"/>
</dbReference>
<accession>A0A8J3B9J2</accession>
<dbReference type="GO" id="GO:0009229">
    <property type="term" value="P:thiamine diphosphate biosynthetic process"/>
    <property type="evidence" value="ECO:0007669"/>
    <property type="project" value="UniProtKB-UniPathway"/>
</dbReference>
<feature type="domain" description="FAD dependent oxidoreductase" evidence="6">
    <location>
        <begin position="3"/>
        <end position="330"/>
    </location>
</feature>
<sequence>MSRVAVVGGGPVGLAGAYECARRGHAVTVYDAGGGAWRASAGMLAPVAESYFGERELTALLVAGAAAWPAFAAGLAGAGPDPLGLRTDGTLIVGWTSDDLAEVARLRAYQESLGLPIEALGADAVREREPLLSPRVRGGALAPGDHAVDPRRLVATLRAAVAAAGGSVVDESVAALDALDADVVVVAAGHAAAALTGLPIRPVKGQVLRLRTPDGAAPGFRHVIRGLADGRRVYCVPRADGEVVVGATVEERGDALPTAGGVLELLRAATDLLPELAEYALAEVSVGHRPGTPDNGPVVGRLRDGVLVAGGFHRHGIVLTPLAAAAIADLVDGAEPAPPWAPFHPDRFRRA</sequence>
<dbReference type="PANTHER" id="PTHR13847:SF289">
    <property type="entry name" value="GLYCINE OXIDASE"/>
    <property type="match status" value="1"/>
</dbReference>
<dbReference type="SUPFAM" id="SSF54373">
    <property type="entry name" value="FAD-linked reductases, C-terminal domain"/>
    <property type="match status" value="1"/>
</dbReference>
<dbReference type="InterPro" id="IPR006076">
    <property type="entry name" value="FAD-dep_OxRdtase"/>
</dbReference>
<dbReference type="PRINTS" id="PR00419">
    <property type="entry name" value="ADXRDTASE"/>
</dbReference>
<dbReference type="RefSeq" id="WP_189170860.1">
    <property type="nucleotide sequence ID" value="NZ_BMQB01000006.1"/>
</dbReference>